<dbReference type="InterPro" id="IPR001732">
    <property type="entry name" value="UDP-Glc/GDP-Man_DH_N"/>
</dbReference>
<name>A0A9Q7AEB2_9BACT</name>
<comment type="similarity">
    <text evidence="2 8">Belongs to the UDP-glucose/GDP-mannose dehydrogenase family.</text>
</comment>
<dbReference type="Pfam" id="PF03721">
    <property type="entry name" value="UDPG_MGDP_dh_N"/>
    <property type="match status" value="1"/>
</dbReference>
<dbReference type="InterPro" id="IPR014026">
    <property type="entry name" value="UDP-Glc/GDP-Man_DH_dimer"/>
</dbReference>
<protein>
    <recommendedName>
        <fullName evidence="3 8">UDP-glucose 6-dehydrogenase</fullName>
        <ecNumber evidence="3 8">1.1.1.22</ecNumber>
    </recommendedName>
</protein>
<sequence>MRISMIGTGYVGLVTGACLAETGNDVWCVDVDAAKIEELRQGKIPIYEPGLDVVVRRNVEQGRLRFTTELKEALDSSLFVFIAVGTPPGDSGEADLGHVFDVARAIGASMDSYKIVVAKSTIPVGTTMKIKETIRNVLDGRGRGDLDFDVAFCPEFLKEGSAVEDFMKPDRIVIGTENNRTAELLKELFSFFTFREERMFAMSVASAELTKYAANAMLATRISFMNELARFCERVGADVTEVRRGMGSDGRIGSAFLYAGIGYGGSCFPKDVKALIHSGRQAGTPFSILEAVEAVNVEQRRWFFEKIGARYGGDLKGKSFALWGLSFKPNTDDVREAPALDLVAWLLDGGATLRAYDPVAEGNARKALAGRPSVARAIEEGRLRFGSDNYEVLEGVHALILLTEWPLFRKPDWERIGSLMAEPVVFDGRNQYDPDRMKSGGFVYLAVGR</sequence>
<organism evidence="13 14">
    <name type="scientific">Aminithiophilus ramosus</name>
    <dbReference type="NCBI Taxonomy" id="3029084"/>
    <lineage>
        <taxon>Bacteria</taxon>
        <taxon>Thermotogati</taxon>
        <taxon>Synergistota</taxon>
        <taxon>Synergistia</taxon>
        <taxon>Synergistales</taxon>
        <taxon>Aminithiophilaceae</taxon>
        <taxon>Aminithiophilus</taxon>
    </lineage>
</organism>
<dbReference type="SUPFAM" id="SSF51735">
    <property type="entry name" value="NAD(P)-binding Rossmann-fold domains"/>
    <property type="match status" value="1"/>
</dbReference>
<evidence type="ECO:0000256" key="1">
    <source>
        <dbReference type="ARBA" id="ARBA00004701"/>
    </source>
</evidence>
<dbReference type="PIRSF" id="PIRSF500134">
    <property type="entry name" value="UDPglc_DH_bac"/>
    <property type="match status" value="1"/>
</dbReference>
<feature type="binding site" evidence="11">
    <location>
        <position position="121"/>
    </location>
    <ligand>
        <name>NAD(+)</name>
        <dbReference type="ChEBI" id="CHEBI:57540"/>
    </ligand>
</feature>
<evidence type="ECO:0000313" key="13">
    <source>
        <dbReference type="EMBL" id="QTX31759.1"/>
    </source>
</evidence>
<dbReference type="SMART" id="SM00984">
    <property type="entry name" value="UDPG_MGDP_dh_C"/>
    <property type="match status" value="1"/>
</dbReference>
<dbReference type="PROSITE" id="PS51257">
    <property type="entry name" value="PROKAR_LIPOPROTEIN"/>
    <property type="match status" value="1"/>
</dbReference>
<feature type="binding site" evidence="10">
    <location>
        <begin position="256"/>
        <end position="260"/>
    </location>
    <ligand>
        <name>substrate</name>
    </ligand>
</feature>
<feature type="binding site" evidence="11">
    <location>
        <position position="159"/>
    </location>
    <ligand>
        <name>NAD(+)</name>
        <dbReference type="ChEBI" id="CHEBI:57540"/>
    </ligand>
</feature>
<dbReference type="AlphaFoldDB" id="A0A9Q7AEB2"/>
<feature type="binding site" evidence="10">
    <location>
        <position position="264"/>
    </location>
    <ligand>
        <name>substrate</name>
    </ligand>
</feature>
<evidence type="ECO:0000256" key="7">
    <source>
        <dbReference type="ARBA" id="ARBA00053241"/>
    </source>
</evidence>
<evidence type="ECO:0000256" key="9">
    <source>
        <dbReference type="PIRSR" id="PIRSR500134-1"/>
    </source>
</evidence>
<keyword evidence="4 8" id="KW-0560">Oxidoreductase</keyword>
<proteinExistence type="inferred from homology"/>
<keyword evidence="14" id="KW-1185">Reference proteome</keyword>
<evidence type="ECO:0000256" key="4">
    <source>
        <dbReference type="ARBA" id="ARBA00023002"/>
    </source>
</evidence>
<dbReference type="EC" id="1.1.1.22" evidence="3 8"/>
<comment type="pathway">
    <text evidence="1">Nucleotide-sugar biosynthesis; UDP-alpha-D-glucuronate biosynthesis; UDP-alpha-D-glucuronate from UDP-alpha-D-glucose: step 1/1.</text>
</comment>
<feature type="binding site" evidence="10">
    <location>
        <position position="328"/>
    </location>
    <ligand>
        <name>substrate</name>
    </ligand>
</feature>
<feature type="binding site" evidence="11">
    <location>
        <position position="335"/>
    </location>
    <ligand>
        <name>NAD(+)</name>
        <dbReference type="ChEBI" id="CHEBI:57540"/>
    </ligand>
</feature>
<feature type="binding site" evidence="11">
    <location>
        <position position="270"/>
    </location>
    <ligand>
        <name>NAD(+)</name>
        <dbReference type="ChEBI" id="CHEBI:57540"/>
    </ligand>
</feature>
<dbReference type="RefSeq" id="WP_274372940.1">
    <property type="nucleotide sequence ID" value="NZ_CP072943.1"/>
</dbReference>
<dbReference type="Pfam" id="PF03720">
    <property type="entry name" value="UDPG_MGDP_dh_C"/>
    <property type="match status" value="1"/>
</dbReference>
<evidence type="ECO:0000256" key="6">
    <source>
        <dbReference type="ARBA" id="ARBA00047473"/>
    </source>
</evidence>
<evidence type="ECO:0000256" key="2">
    <source>
        <dbReference type="ARBA" id="ARBA00006601"/>
    </source>
</evidence>
<dbReference type="InterPro" id="IPR017476">
    <property type="entry name" value="UDP-Glc/GDP-Man"/>
</dbReference>
<comment type="catalytic activity">
    <reaction evidence="6 8">
        <text>UDP-alpha-D-glucose + 2 NAD(+) + H2O = UDP-alpha-D-glucuronate + 2 NADH + 3 H(+)</text>
        <dbReference type="Rhea" id="RHEA:23596"/>
        <dbReference type="ChEBI" id="CHEBI:15377"/>
        <dbReference type="ChEBI" id="CHEBI:15378"/>
        <dbReference type="ChEBI" id="CHEBI:57540"/>
        <dbReference type="ChEBI" id="CHEBI:57945"/>
        <dbReference type="ChEBI" id="CHEBI:58052"/>
        <dbReference type="ChEBI" id="CHEBI:58885"/>
        <dbReference type="EC" id="1.1.1.22"/>
    </reaction>
</comment>
<dbReference type="GO" id="GO:0051287">
    <property type="term" value="F:NAD binding"/>
    <property type="evidence" value="ECO:0007669"/>
    <property type="project" value="InterPro"/>
</dbReference>
<dbReference type="InterPro" id="IPR028357">
    <property type="entry name" value="UDPglc_DH_bac"/>
</dbReference>
<dbReference type="GO" id="GO:0000271">
    <property type="term" value="P:polysaccharide biosynthetic process"/>
    <property type="evidence" value="ECO:0007669"/>
    <property type="project" value="InterPro"/>
</dbReference>
<evidence type="ECO:0000256" key="5">
    <source>
        <dbReference type="ARBA" id="ARBA00023027"/>
    </source>
</evidence>
<evidence type="ECO:0000259" key="12">
    <source>
        <dbReference type="SMART" id="SM00984"/>
    </source>
</evidence>
<comment type="function">
    <text evidence="7">Catalyzes the conversion of UDP-glucose into UDP-glucuronate, one of the precursors of teichuronic acid.</text>
</comment>
<dbReference type="InterPro" id="IPR036220">
    <property type="entry name" value="UDP-Glc/GDP-Man_DH_C_sf"/>
</dbReference>
<dbReference type="Gene3D" id="1.20.5.100">
    <property type="entry name" value="Cytochrome c1, transmembrane anchor, C-terminal"/>
    <property type="match status" value="1"/>
</dbReference>
<dbReference type="Pfam" id="PF00984">
    <property type="entry name" value="UDPG_MGDP_dh"/>
    <property type="match status" value="1"/>
</dbReference>
<feature type="binding site" evidence="10">
    <location>
        <position position="211"/>
    </location>
    <ligand>
        <name>substrate</name>
    </ligand>
</feature>
<feature type="binding site" evidence="11">
    <location>
        <position position="35"/>
    </location>
    <ligand>
        <name>NAD(+)</name>
        <dbReference type="ChEBI" id="CHEBI:57540"/>
    </ligand>
</feature>
<dbReference type="GO" id="GO:0003979">
    <property type="term" value="F:UDP-glucose 6-dehydrogenase activity"/>
    <property type="evidence" value="ECO:0007669"/>
    <property type="project" value="UniProtKB-EC"/>
</dbReference>
<dbReference type="InterPro" id="IPR036291">
    <property type="entry name" value="NAD(P)-bd_dom_sf"/>
</dbReference>
<dbReference type="EMBL" id="CP072943">
    <property type="protein sequence ID" value="QTX31759.1"/>
    <property type="molecule type" value="Genomic_DNA"/>
</dbReference>
<keyword evidence="5 8" id="KW-0520">NAD</keyword>
<dbReference type="SUPFAM" id="SSF48179">
    <property type="entry name" value="6-phosphogluconate dehydrogenase C-terminal domain-like"/>
    <property type="match status" value="1"/>
</dbReference>
<evidence type="ECO:0000313" key="14">
    <source>
        <dbReference type="Proteomes" id="UP000671879"/>
    </source>
</evidence>
<feature type="binding site" evidence="10">
    <location>
        <begin position="156"/>
        <end position="159"/>
    </location>
    <ligand>
        <name>substrate</name>
    </ligand>
</feature>
<accession>A0A9Q7AEB2</accession>
<feature type="binding site" evidence="11">
    <location>
        <position position="86"/>
    </location>
    <ligand>
        <name>NAD(+)</name>
        <dbReference type="ChEBI" id="CHEBI:57540"/>
    </ligand>
</feature>
<feature type="domain" description="UDP-glucose/GDP-mannose dehydrogenase C-terminal" evidence="12">
    <location>
        <begin position="321"/>
        <end position="434"/>
    </location>
</feature>
<reference evidence="14" key="1">
    <citation type="submission" date="2021-04" db="EMBL/GenBank/DDBJ databases">
        <title>A novel Synergistetes isolate from a pyrite-forming mixed culture.</title>
        <authorList>
            <person name="Bunk B."/>
            <person name="Sproer C."/>
            <person name="Spring S."/>
            <person name="Pester M."/>
        </authorList>
    </citation>
    <scope>NUCLEOTIDE SEQUENCE [LARGE SCALE GENOMIC DNA]</scope>
    <source>
        <strain evidence="14">J.5.4.2-T.3.5.2</strain>
    </source>
</reference>
<dbReference type="NCBIfam" id="TIGR03026">
    <property type="entry name" value="NDP-sugDHase"/>
    <property type="match status" value="1"/>
</dbReference>
<dbReference type="PANTHER" id="PTHR43750">
    <property type="entry name" value="UDP-GLUCOSE 6-DEHYDROGENASE TUAD"/>
    <property type="match status" value="1"/>
</dbReference>
<dbReference type="PIRSF" id="PIRSF000124">
    <property type="entry name" value="UDPglc_GDPman_dh"/>
    <property type="match status" value="1"/>
</dbReference>
<dbReference type="FunFam" id="1.20.5.100:FF:000001">
    <property type="entry name" value="UDP-glucose 6-dehydrogenase"/>
    <property type="match status" value="1"/>
</dbReference>
<dbReference type="Proteomes" id="UP000671879">
    <property type="component" value="Chromosome"/>
</dbReference>
<dbReference type="Gene3D" id="3.40.50.720">
    <property type="entry name" value="NAD(P)-binding Rossmann-like Domain"/>
    <property type="match status" value="2"/>
</dbReference>
<evidence type="ECO:0000256" key="11">
    <source>
        <dbReference type="PIRSR" id="PIRSR500134-3"/>
    </source>
</evidence>
<gene>
    <name evidence="13" type="ORF">KAR29_10465</name>
</gene>
<feature type="active site" description="Nucleophile" evidence="9">
    <location>
        <position position="267"/>
    </location>
</feature>
<feature type="binding site" evidence="11">
    <location>
        <position position="30"/>
    </location>
    <ligand>
        <name>NAD(+)</name>
        <dbReference type="ChEBI" id="CHEBI:57540"/>
    </ligand>
</feature>
<evidence type="ECO:0000256" key="10">
    <source>
        <dbReference type="PIRSR" id="PIRSR500134-2"/>
    </source>
</evidence>
<dbReference type="InterPro" id="IPR008927">
    <property type="entry name" value="6-PGluconate_DH-like_C_sf"/>
</dbReference>
<dbReference type="SUPFAM" id="SSF52413">
    <property type="entry name" value="UDP-glucose/GDP-mannose dehydrogenase C-terminal domain"/>
    <property type="match status" value="1"/>
</dbReference>
<dbReference type="KEGG" id="aram:KAR29_10465"/>
<dbReference type="PANTHER" id="PTHR43750:SF3">
    <property type="entry name" value="UDP-GLUCOSE 6-DEHYDROGENASE TUAD"/>
    <property type="match status" value="1"/>
</dbReference>
<evidence type="ECO:0000256" key="8">
    <source>
        <dbReference type="PIRNR" id="PIRNR000124"/>
    </source>
</evidence>
<evidence type="ECO:0000256" key="3">
    <source>
        <dbReference type="ARBA" id="ARBA00012954"/>
    </source>
</evidence>
<dbReference type="InterPro" id="IPR014027">
    <property type="entry name" value="UDP-Glc/GDP-Man_DH_C"/>
</dbReference>